<evidence type="ECO:0000256" key="1">
    <source>
        <dbReference type="SAM" id="MobiDB-lite"/>
    </source>
</evidence>
<protein>
    <submittedName>
        <fullName evidence="3">STAS domain-containing protein</fullName>
    </submittedName>
</protein>
<keyword evidence="4" id="KW-1185">Reference proteome</keyword>
<evidence type="ECO:0000313" key="3">
    <source>
        <dbReference type="EMBL" id="MDK9497341.1"/>
    </source>
</evidence>
<evidence type="ECO:0000313" key="4">
    <source>
        <dbReference type="Proteomes" id="UP001223390"/>
    </source>
</evidence>
<dbReference type="Pfam" id="PF13466">
    <property type="entry name" value="STAS_2"/>
    <property type="match status" value="1"/>
</dbReference>
<proteinExistence type="predicted"/>
<dbReference type="RefSeq" id="WP_285343173.1">
    <property type="nucleotide sequence ID" value="NZ_JASITI010000019.1"/>
</dbReference>
<comment type="caution">
    <text evidence="3">The sequence shown here is derived from an EMBL/GenBank/DDBJ whole genome shotgun (WGS) entry which is preliminary data.</text>
</comment>
<organism evidence="3 4">
    <name type="scientific">Streptomyces katrae</name>
    <dbReference type="NCBI Taxonomy" id="68223"/>
    <lineage>
        <taxon>Bacteria</taxon>
        <taxon>Bacillati</taxon>
        <taxon>Actinomycetota</taxon>
        <taxon>Actinomycetes</taxon>
        <taxon>Kitasatosporales</taxon>
        <taxon>Streptomycetaceae</taxon>
        <taxon>Streptomyces</taxon>
    </lineage>
</organism>
<feature type="compositionally biased region" description="Basic and acidic residues" evidence="1">
    <location>
        <begin position="100"/>
        <end position="112"/>
    </location>
</feature>
<reference evidence="3 4" key="1">
    <citation type="submission" date="2023-05" db="EMBL/GenBank/DDBJ databases">
        <title>Sequencing and Assembly of Streptomyces sp. NP73.</title>
        <authorList>
            <person name="Konwar A.N."/>
            <person name="Saikia K."/>
            <person name="Thakur D."/>
        </authorList>
    </citation>
    <scope>NUCLEOTIDE SEQUENCE [LARGE SCALE GENOMIC DNA]</scope>
    <source>
        <strain evidence="3 4">NP73</strain>
    </source>
</reference>
<evidence type="ECO:0000259" key="2">
    <source>
        <dbReference type="Pfam" id="PF13466"/>
    </source>
</evidence>
<feature type="domain" description="MlaB-like STAS" evidence="2">
    <location>
        <begin position="23"/>
        <end position="95"/>
    </location>
</feature>
<sequence>MSSAAADGHPPVERTLALEGPRPDVPALCARLRELCRAGPGRPVTCDARAAAEPPTLATVDALARMALTAKRHGAPFTVTGAAPRLQALLHLVGLGELLRQPEQREPPRRVQEGVQPDDPPL</sequence>
<dbReference type="Proteomes" id="UP001223390">
    <property type="component" value="Unassembled WGS sequence"/>
</dbReference>
<dbReference type="InterPro" id="IPR058548">
    <property type="entry name" value="MlaB-like_STAS"/>
</dbReference>
<gene>
    <name evidence="3" type="ORF">QEZ40_001999</name>
</gene>
<dbReference type="EMBL" id="JASITI010000019">
    <property type="protein sequence ID" value="MDK9497341.1"/>
    <property type="molecule type" value="Genomic_DNA"/>
</dbReference>
<name>A0ABT7GVM3_9ACTN</name>
<feature type="region of interest" description="Disordered" evidence="1">
    <location>
        <begin position="99"/>
        <end position="122"/>
    </location>
</feature>
<accession>A0ABT7GVM3</accession>
<feature type="region of interest" description="Disordered" evidence="1">
    <location>
        <begin position="1"/>
        <end position="21"/>
    </location>
</feature>